<evidence type="ECO:0000256" key="8">
    <source>
        <dbReference type="RuleBase" id="RU364054"/>
    </source>
</evidence>
<dbReference type="GO" id="GO:0010133">
    <property type="term" value="P:L-proline catabolic process to L-glutamate"/>
    <property type="evidence" value="ECO:0007669"/>
    <property type="project" value="TreeGrafter"/>
</dbReference>
<dbReference type="GO" id="GO:0004657">
    <property type="term" value="F:proline dehydrogenase activity"/>
    <property type="evidence" value="ECO:0007669"/>
    <property type="project" value="UniProtKB-EC"/>
</dbReference>
<evidence type="ECO:0000313" key="10">
    <source>
        <dbReference type="EMBL" id="CAC5384227.1"/>
    </source>
</evidence>
<dbReference type="InterPro" id="IPR002872">
    <property type="entry name" value="Proline_DH_dom"/>
</dbReference>
<reference evidence="10 11" key="1">
    <citation type="submission" date="2020-06" db="EMBL/GenBank/DDBJ databases">
        <authorList>
            <person name="Li R."/>
            <person name="Bekaert M."/>
        </authorList>
    </citation>
    <scope>NUCLEOTIDE SEQUENCE [LARGE SCALE GENOMIC DNA]</scope>
    <source>
        <strain evidence="11">wild</strain>
    </source>
</reference>
<comment type="catalytic activity">
    <reaction evidence="7">
        <text>trans-4-hydroxy-L-proline + a quinone = (3R,5S)-1-pyrroline-3-hydroxy-5-carboxylate + a quinol + H(+)</text>
        <dbReference type="Rhea" id="RHEA:52512"/>
        <dbReference type="ChEBI" id="CHEBI:15378"/>
        <dbReference type="ChEBI" id="CHEBI:24646"/>
        <dbReference type="ChEBI" id="CHEBI:58375"/>
        <dbReference type="ChEBI" id="CHEBI:62612"/>
        <dbReference type="ChEBI" id="CHEBI:132124"/>
        <dbReference type="EC" id="1.5.5.3"/>
    </reaction>
</comment>
<dbReference type="InterPro" id="IPR015659">
    <property type="entry name" value="Proline_oxidase"/>
</dbReference>
<sequence length="498" mass="56858">MRGLSLVKQSNRITFSSTSMKPHLNAALQWLLKGNLHPISQQRFQHTIVGKIPKTGLTEDARSAIQFDDYKTVFEFKETPEILRALFVLKLCSLDGIVNNGEQLMKLSKRLLGNRLYTALQKKTVYGQFIGGNSLEELMVKVKVLRMGGIGPLLAVPMEDDVGEQYDIEQMERQFDQNMIKTMDCLDIVSNLNDKIPMMQVKLTALIPGDICTKLSACCPNPSEENKAAIEDIATFFRTDKMPYIPNLTSTEHMQLEAGLKRLKMVFQKGKEKNIWLMVDAEYTYMNPALNLITLAMMLNYNHEKPLVAYTYQNYLKGTEELLKRDIKYIKSHGVAFSAKLVRGAYMDKERMLARKHEYPCPINNCYEDTSDTYHKSLEILFDETGGNRTKFKTIVASHNESTVLHAADRMKEFDIDKQDGSVVFGQVDGMGDQVSYALGRAGYLVYKSVPYGSIEDTLPYLLRRLLENRSVLNGVRRERELLRSALKHRLKQKCFPD</sequence>
<evidence type="ECO:0000313" key="11">
    <source>
        <dbReference type="Proteomes" id="UP000507470"/>
    </source>
</evidence>
<keyword evidence="5 8" id="KW-0560">Oxidoreductase</keyword>
<comment type="cofactor">
    <cofactor evidence="1 8">
        <name>FAD</name>
        <dbReference type="ChEBI" id="CHEBI:57692"/>
    </cofactor>
</comment>
<dbReference type="SUPFAM" id="SSF51730">
    <property type="entry name" value="FAD-linked oxidoreductase"/>
    <property type="match status" value="1"/>
</dbReference>
<dbReference type="GO" id="GO:0005739">
    <property type="term" value="C:mitochondrion"/>
    <property type="evidence" value="ECO:0007669"/>
    <property type="project" value="TreeGrafter"/>
</dbReference>
<feature type="domain" description="Proline dehydrogenase" evidence="9">
    <location>
        <begin position="215"/>
        <end position="477"/>
    </location>
</feature>
<name>A0A6J8BPK6_MYTCO</name>
<organism evidence="10 11">
    <name type="scientific">Mytilus coruscus</name>
    <name type="common">Sea mussel</name>
    <dbReference type="NCBI Taxonomy" id="42192"/>
    <lineage>
        <taxon>Eukaryota</taxon>
        <taxon>Metazoa</taxon>
        <taxon>Spiralia</taxon>
        <taxon>Lophotrochozoa</taxon>
        <taxon>Mollusca</taxon>
        <taxon>Bivalvia</taxon>
        <taxon>Autobranchia</taxon>
        <taxon>Pteriomorphia</taxon>
        <taxon>Mytilida</taxon>
        <taxon>Mytiloidea</taxon>
        <taxon>Mytilidae</taxon>
        <taxon>Mytilinae</taxon>
        <taxon>Mytilus</taxon>
    </lineage>
</organism>
<gene>
    <name evidence="10" type="ORF">MCOR_19891</name>
</gene>
<keyword evidence="4 8" id="KW-0274">FAD</keyword>
<evidence type="ECO:0000256" key="7">
    <source>
        <dbReference type="ARBA" id="ARBA00048242"/>
    </source>
</evidence>
<comment type="function">
    <text evidence="8">Converts proline to delta-1-pyrroline-5-carboxylate.</text>
</comment>
<dbReference type="Proteomes" id="UP000507470">
    <property type="component" value="Unassembled WGS sequence"/>
</dbReference>
<keyword evidence="3 8" id="KW-0285">Flavoprotein</keyword>
<dbReference type="OrthoDB" id="5464at2759"/>
<evidence type="ECO:0000256" key="5">
    <source>
        <dbReference type="ARBA" id="ARBA00023002"/>
    </source>
</evidence>
<dbReference type="InterPro" id="IPR029041">
    <property type="entry name" value="FAD-linked_oxidoreductase-like"/>
</dbReference>
<accession>A0A6J8BPK6</accession>
<evidence type="ECO:0000256" key="4">
    <source>
        <dbReference type="ARBA" id="ARBA00022827"/>
    </source>
</evidence>
<keyword evidence="11" id="KW-1185">Reference proteome</keyword>
<dbReference type="Gene3D" id="3.20.20.220">
    <property type="match status" value="1"/>
</dbReference>
<evidence type="ECO:0000256" key="2">
    <source>
        <dbReference type="ARBA" id="ARBA00005869"/>
    </source>
</evidence>
<dbReference type="AlphaFoldDB" id="A0A6J8BPK6"/>
<proteinExistence type="inferred from homology"/>
<keyword evidence="6 8" id="KW-0642">Proline metabolism</keyword>
<comment type="similarity">
    <text evidence="2 8">Belongs to the proline oxidase family.</text>
</comment>
<dbReference type="EMBL" id="CACVKT020003493">
    <property type="protein sequence ID" value="CAC5384227.1"/>
    <property type="molecule type" value="Genomic_DNA"/>
</dbReference>
<protein>
    <recommendedName>
        <fullName evidence="8">Proline dehydrogenase</fullName>
        <ecNumber evidence="8">1.5.5.2</ecNumber>
    </recommendedName>
</protein>
<evidence type="ECO:0000256" key="3">
    <source>
        <dbReference type="ARBA" id="ARBA00022630"/>
    </source>
</evidence>
<comment type="catalytic activity">
    <reaction evidence="8">
        <text>L-proline + a quinone = (S)-1-pyrroline-5-carboxylate + a quinol + H(+)</text>
        <dbReference type="Rhea" id="RHEA:23784"/>
        <dbReference type="ChEBI" id="CHEBI:15378"/>
        <dbReference type="ChEBI" id="CHEBI:17388"/>
        <dbReference type="ChEBI" id="CHEBI:24646"/>
        <dbReference type="ChEBI" id="CHEBI:60039"/>
        <dbReference type="ChEBI" id="CHEBI:132124"/>
        <dbReference type="EC" id="1.5.5.2"/>
    </reaction>
</comment>
<dbReference type="PANTHER" id="PTHR13914:SF29">
    <property type="entry name" value="HYDROXYPROLINE DEHYDROGENASE"/>
    <property type="match status" value="1"/>
</dbReference>
<dbReference type="Pfam" id="PF01619">
    <property type="entry name" value="Pro_dh"/>
    <property type="match status" value="1"/>
</dbReference>
<dbReference type="PANTHER" id="PTHR13914">
    <property type="entry name" value="PROLINE OXIDASE"/>
    <property type="match status" value="1"/>
</dbReference>
<evidence type="ECO:0000256" key="1">
    <source>
        <dbReference type="ARBA" id="ARBA00001974"/>
    </source>
</evidence>
<dbReference type="EC" id="1.5.5.2" evidence="8"/>
<evidence type="ECO:0000256" key="6">
    <source>
        <dbReference type="ARBA" id="ARBA00023062"/>
    </source>
</evidence>
<evidence type="ECO:0000259" key="9">
    <source>
        <dbReference type="Pfam" id="PF01619"/>
    </source>
</evidence>
<dbReference type="GO" id="GO:0071949">
    <property type="term" value="F:FAD binding"/>
    <property type="evidence" value="ECO:0007669"/>
    <property type="project" value="TreeGrafter"/>
</dbReference>